<organism evidence="2 3">
    <name type="scientific">Albula glossodonta</name>
    <name type="common">roundjaw bonefish</name>
    <dbReference type="NCBI Taxonomy" id="121402"/>
    <lineage>
        <taxon>Eukaryota</taxon>
        <taxon>Metazoa</taxon>
        <taxon>Chordata</taxon>
        <taxon>Craniata</taxon>
        <taxon>Vertebrata</taxon>
        <taxon>Euteleostomi</taxon>
        <taxon>Actinopterygii</taxon>
        <taxon>Neopterygii</taxon>
        <taxon>Teleostei</taxon>
        <taxon>Albuliformes</taxon>
        <taxon>Albulidae</taxon>
        <taxon>Albula</taxon>
    </lineage>
</organism>
<dbReference type="InterPro" id="IPR036116">
    <property type="entry name" value="FN3_sf"/>
</dbReference>
<dbReference type="InterPro" id="IPR052090">
    <property type="entry name" value="Cytolytic_pore-forming_toxin"/>
</dbReference>
<dbReference type="Pfam" id="PF24674">
    <property type="entry name" value="MACPF_SNTX"/>
    <property type="match status" value="1"/>
</dbReference>
<dbReference type="InterPro" id="IPR013783">
    <property type="entry name" value="Ig-like_fold"/>
</dbReference>
<dbReference type="SUPFAM" id="SSF49265">
    <property type="entry name" value="Fibronectin type III"/>
    <property type="match status" value="1"/>
</dbReference>
<dbReference type="PANTHER" id="PTHR31594:SF11">
    <property type="entry name" value="NEOVERRUCOTOXIN SUBUNIT ALPHA-LIKE ISOFORM X1-RELATED"/>
    <property type="match status" value="1"/>
</dbReference>
<dbReference type="InterPro" id="IPR048997">
    <property type="entry name" value="Stonustoxin-like_helical"/>
</dbReference>
<dbReference type="PANTHER" id="PTHR31594">
    <property type="entry name" value="AIG1-TYPE G DOMAIN-CONTAINING PROTEIN"/>
    <property type="match status" value="1"/>
</dbReference>
<proteinExistence type="predicted"/>
<dbReference type="CDD" id="cd00063">
    <property type="entry name" value="FN3"/>
    <property type="match status" value="1"/>
</dbReference>
<gene>
    <name evidence="2" type="ORF">JZ751_017063</name>
</gene>
<dbReference type="Pfam" id="PF21109">
    <property type="entry name" value="Stonustoxin_helical"/>
    <property type="match status" value="1"/>
</dbReference>
<dbReference type="OrthoDB" id="8954335at2759"/>
<dbReference type="InterPro" id="IPR056072">
    <property type="entry name" value="SNTX_MACPF/CDC-like_dom"/>
</dbReference>
<evidence type="ECO:0000313" key="3">
    <source>
        <dbReference type="Proteomes" id="UP000824540"/>
    </source>
</evidence>
<accession>A0A8T2NR62</accession>
<evidence type="ECO:0000313" key="2">
    <source>
        <dbReference type="EMBL" id="KAG9342066.1"/>
    </source>
</evidence>
<dbReference type="Proteomes" id="UP000824540">
    <property type="component" value="Unassembled WGS sequence"/>
</dbReference>
<comment type="caution">
    <text evidence="2">The sequence shown here is derived from an EMBL/GenBank/DDBJ whole genome shotgun (WGS) entry which is preliminary data.</text>
</comment>
<dbReference type="AlphaFoldDB" id="A0A8T2NR62"/>
<keyword evidence="3" id="KW-1185">Reference proteome</keyword>
<name>A0A8T2NR62_9TELE</name>
<dbReference type="PROSITE" id="PS50853">
    <property type="entry name" value="FN3"/>
    <property type="match status" value="1"/>
</dbReference>
<evidence type="ECO:0000259" key="1">
    <source>
        <dbReference type="PROSITE" id="PS50853"/>
    </source>
</evidence>
<dbReference type="EMBL" id="JAFBMS010000030">
    <property type="protein sequence ID" value="KAG9342066.1"/>
    <property type="molecule type" value="Genomic_DNA"/>
</dbReference>
<protein>
    <recommendedName>
        <fullName evidence="1">Fibronectin type-III domain-containing protein</fullName>
    </recommendedName>
</protein>
<dbReference type="InterPro" id="IPR003961">
    <property type="entry name" value="FN3_dom"/>
</dbReference>
<feature type="domain" description="Fibronectin type-III" evidence="1">
    <location>
        <begin position="500"/>
        <end position="587"/>
    </location>
</feature>
<feature type="non-terminal residue" evidence="2">
    <location>
        <position position="894"/>
    </location>
</feature>
<dbReference type="Gene3D" id="2.60.40.10">
    <property type="entry name" value="Immunoglobulins"/>
    <property type="match status" value="1"/>
</dbReference>
<dbReference type="InterPro" id="IPR040581">
    <property type="entry name" value="Thioredoxin_11"/>
</dbReference>
<sequence length="894" mass="99474">MDSKVIEVAALGRPLHPGMLYDCHSDTFIPGVSLWDEAAIKRDMSVKPQPRSSFHFTAFDSLSEKANLLDVSASLKASFLGGLVEVGGSASYLNDRASSMHQCRVTMQYKQTTEYKQLTMTQLGKVTYPQVFDQKTATHVVTAVLYGAEAFMVFDQMASDDKEKQDIKGNLDVMIKKIPLIDISGSGRLVMSDEEKTKVERFSCKFHGDFALRQNPSTYEEAVLVYKQLPKLLGEKGENAVPVRVWLYPLEKLDSKAAKLMREIEEKMVSEVEVVMEQLHEASMRANDLVSHCDAIKVTTIKDKLTEFQRQFKGYTLPLLHNLGKVLPAIRAGSVEEQKLVDILKTHHESPFNKSKMSKWLDGKESEIEVLRSCINTVPSVPIVSPGPQLDSILFSPKEDCVIMLSFTSLEYHEPYLSSLSEYPASESEPRKVGETSKAALPWYSDPKIFKRVRSVFKYAENLEKYFKEYKSIISYMSNTSSPGASVLVYQCGELVIPDLQDAVTLQVVSENINRVTLRVSPALRYRVEHRQAGCGEWMVTDTSANAAELTIPKLRSSTEYQVRLTSTSAEGINVPGRGIQVRTKDPQPQMGTGEMRQALRMGIQQFTFGGEPVPSVLTLTSASAVPIFVSPAGHVLLAAAQYGRGRIVVTSHEEYLQDRKFLTASGRFIRNAINWLKPHPDDWVGVCGLGNLRDILCESGIKAKYVSSYDGTVGVFCRNAYTDSQADELLEFVRQGGGLLIGGQAWWWSHTNPGKMDSKVIEVAALGRPLHPGMLYDCRSDTFTPGVSLWDEAAIKRDMSVKPQPRSSFHFTAFDSLSEKANLLDVSASLKASFLGGLVEVGGSASYLNDRASSMHQCRVTMQYKQTTEFKQLTMTQLGKVTYPQVFDQKTAT</sequence>
<dbReference type="Pfam" id="PF18078">
    <property type="entry name" value="Thioredoxin_11"/>
    <property type="match status" value="1"/>
</dbReference>
<reference evidence="2" key="1">
    <citation type="thesis" date="2021" institute="BYU ScholarsArchive" country="Provo, UT, USA">
        <title>Applications of and Algorithms for Genome Assembly and Genomic Analyses with an Emphasis on Marine Teleosts.</title>
        <authorList>
            <person name="Pickett B.D."/>
        </authorList>
    </citation>
    <scope>NUCLEOTIDE SEQUENCE</scope>
    <source>
        <strain evidence="2">HI-2016</strain>
    </source>
</reference>